<dbReference type="Proteomes" id="UP000504609">
    <property type="component" value="Unplaced"/>
</dbReference>
<name>A0A6J1GDF0_CUCMO</name>
<accession>A0A6J1GDF0</accession>
<sequence>MSSLDSSSAGVVTVDVLTAKKLLDSGYAFLDVRTVEEFQEGHVAAEKIVNIPYFFSSPNGRVKNDRFLEEVSAVFKKDDYFIVGCGGGGRSLVAAGELVNIGFKNVKDMGGGFEAWVANGLPVSYPKA</sequence>
<proteinExistence type="predicted"/>
<organism evidence="2 3">
    <name type="scientific">Cucurbita moschata</name>
    <name type="common">Winter crookneck squash</name>
    <name type="synonym">Cucurbita pepo var. moschata</name>
    <dbReference type="NCBI Taxonomy" id="3662"/>
    <lineage>
        <taxon>Eukaryota</taxon>
        <taxon>Viridiplantae</taxon>
        <taxon>Streptophyta</taxon>
        <taxon>Embryophyta</taxon>
        <taxon>Tracheophyta</taxon>
        <taxon>Spermatophyta</taxon>
        <taxon>Magnoliopsida</taxon>
        <taxon>eudicotyledons</taxon>
        <taxon>Gunneridae</taxon>
        <taxon>Pentapetalae</taxon>
        <taxon>rosids</taxon>
        <taxon>fabids</taxon>
        <taxon>Cucurbitales</taxon>
        <taxon>Cucurbitaceae</taxon>
        <taxon>Cucurbiteae</taxon>
        <taxon>Cucurbita</taxon>
    </lineage>
</organism>
<dbReference type="SMR" id="A0A6J1GDF0"/>
<dbReference type="SUPFAM" id="SSF52821">
    <property type="entry name" value="Rhodanese/Cell cycle control phosphatase"/>
    <property type="match status" value="1"/>
</dbReference>
<dbReference type="Pfam" id="PF00581">
    <property type="entry name" value="Rhodanese"/>
    <property type="match status" value="1"/>
</dbReference>
<dbReference type="InterPro" id="IPR036873">
    <property type="entry name" value="Rhodanese-like_dom_sf"/>
</dbReference>
<dbReference type="PANTHER" id="PTHR44542">
    <property type="entry name" value="THIOSULFATE SULFURTRANSFERASE 18"/>
    <property type="match status" value="1"/>
</dbReference>
<dbReference type="PROSITE" id="PS50206">
    <property type="entry name" value="RHODANESE_3"/>
    <property type="match status" value="1"/>
</dbReference>
<gene>
    <name evidence="3" type="primary">LOC111452992</name>
</gene>
<keyword evidence="2" id="KW-1185">Reference proteome</keyword>
<dbReference type="SMART" id="SM00450">
    <property type="entry name" value="RHOD"/>
    <property type="match status" value="1"/>
</dbReference>
<dbReference type="Gene3D" id="3.40.250.10">
    <property type="entry name" value="Rhodanese-like domain"/>
    <property type="match status" value="1"/>
</dbReference>
<dbReference type="PANTHER" id="PTHR44542:SF12">
    <property type="entry name" value="THIOSULFATE SULFURTRANSFERASE 18"/>
    <property type="match status" value="1"/>
</dbReference>
<dbReference type="InterPro" id="IPR044684">
    <property type="entry name" value="STR17/STR18/HARC1-like"/>
</dbReference>
<evidence type="ECO:0000313" key="2">
    <source>
        <dbReference type="Proteomes" id="UP000504609"/>
    </source>
</evidence>
<dbReference type="CDD" id="cd00158">
    <property type="entry name" value="RHOD"/>
    <property type="match status" value="1"/>
</dbReference>
<evidence type="ECO:0000313" key="3">
    <source>
        <dbReference type="RefSeq" id="XP_022949670.1"/>
    </source>
</evidence>
<dbReference type="KEGG" id="cmos:111452992"/>
<protein>
    <submittedName>
        <fullName evidence="3">Thiosulfate sulfurtransferase 18-like</fullName>
    </submittedName>
</protein>
<reference evidence="3" key="1">
    <citation type="submission" date="2025-08" db="UniProtKB">
        <authorList>
            <consortium name="RefSeq"/>
        </authorList>
    </citation>
    <scope>IDENTIFICATION</scope>
    <source>
        <tissue evidence="3">Young leaves</tissue>
    </source>
</reference>
<dbReference type="AlphaFoldDB" id="A0A6J1GDF0"/>
<feature type="domain" description="Rhodanese" evidence="1">
    <location>
        <begin position="23"/>
        <end position="125"/>
    </location>
</feature>
<dbReference type="InterPro" id="IPR001763">
    <property type="entry name" value="Rhodanese-like_dom"/>
</dbReference>
<dbReference type="GeneID" id="111452992"/>
<dbReference type="GO" id="GO:0003824">
    <property type="term" value="F:catalytic activity"/>
    <property type="evidence" value="ECO:0007669"/>
    <property type="project" value="InterPro"/>
</dbReference>
<dbReference type="RefSeq" id="XP_022949670.1">
    <property type="nucleotide sequence ID" value="XM_023093902.1"/>
</dbReference>
<evidence type="ECO:0000259" key="1">
    <source>
        <dbReference type="PROSITE" id="PS50206"/>
    </source>
</evidence>